<dbReference type="FunFam" id="1.10.10.10:FF:000214">
    <property type="entry name" value="Methylated-DNA--protein-cysteine methyltransferase"/>
    <property type="match status" value="1"/>
</dbReference>
<evidence type="ECO:0000256" key="5">
    <source>
        <dbReference type="ARBA" id="ARBA00022679"/>
    </source>
</evidence>
<evidence type="ECO:0000256" key="4">
    <source>
        <dbReference type="ARBA" id="ARBA00022603"/>
    </source>
</evidence>
<dbReference type="CDD" id="cd06445">
    <property type="entry name" value="ATase"/>
    <property type="match status" value="1"/>
</dbReference>
<name>A0A432ZRP6_9GAMM</name>
<evidence type="ECO:0000256" key="1">
    <source>
        <dbReference type="ARBA" id="ARBA00001286"/>
    </source>
</evidence>
<keyword evidence="5" id="KW-0808">Transferase</keyword>
<dbReference type="Gene3D" id="3.30.160.70">
    <property type="entry name" value="Methylated DNA-protein cysteine methyltransferase domain"/>
    <property type="match status" value="1"/>
</dbReference>
<dbReference type="GO" id="GO:0006281">
    <property type="term" value="P:DNA repair"/>
    <property type="evidence" value="ECO:0007669"/>
    <property type="project" value="UniProtKB-KW"/>
</dbReference>
<comment type="caution">
    <text evidence="11">The sequence shown here is derived from an EMBL/GenBank/DDBJ whole genome shotgun (WGS) entry which is preliminary data.</text>
</comment>
<dbReference type="InterPro" id="IPR036631">
    <property type="entry name" value="MGMT_N_sf"/>
</dbReference>
<dbReference type="OrthoDB" id="9811249at2"/>
<organism evidence="11 12">
    <name type="scientific">Idiomarina tyrosinivorans</name>
    <dbReference type="NCBI Taxonomy" id="1445662"/>
    <lineage>
        <taxon>Bacteria</taxon>
        <taxon>Pseudomonadati</taxon>
        <taxon>Pseudomonadota</taxon>
        <taxon>Gammaproteobacteria</taxon>
        <taxon>Alteromonadales</taxon>
        <taxon>Idiomarinaceae</taxon>
        <taxon>Idiomarina</taxon>
    </lineage>
</organism>
<reference evidence="11 12" key="1">
    <citation type="journal article" date="2011" name="Front. Microbiol.">
        <title>Genomic signatures of strain selection and enhancement in Bacillus atrophaeus var. globigii, a historical biowarfare simulant.</title>
        <authorList>
            <person name="Gibbons H.S."/>
            <person name="Broomall S.M."/>
            <person name="McNew L.A."/>
            <person name="Daligault H."/>
            <person name="Chapman C."/>
            <person name="Bruce D."/>
            <person name="Karavis M."/>
            <person name="Krepps M."/>
            <person name="McGregor P.A."/>
            <person name="Hong C."/>
            <person name="Park K.H."/>
            <person name="Akmal A."/>
            <person name="Feldman A."/>
            <person name="Lin J.S."/>
            <person name="Chang W.E."/>
            <person name="Higgs B.W."/>
            <person name="Demirev P."/>
            <person name="Lindquist J."/>
            <person name="Liem A."/>
            <person name="Fochler E."/>
            <person name="Read T.D."/>
            <person name="Tapia R."/>
            <person name="Johnson S."/>
            <person name="Bishop-Lilly K.A."/>
            <person name="Detter C."/>
            <person name="Han C."/>
            <person name="Sozhamannan S."/>
            <person name="Rosenzweig C.N."/>
            <person name="Skowronski E.W."/>
        </authorList>
    </citation>
    <scope>NUCLEOTIDE SEQUENCE [LARGE SCALE GENOMIC DNA]</scope>
    <source>
        <strain evidence="11 12">CC-PW-9</strain>
    </source>
</reference>
<evidence type="ECO:0000256" key="2">
    <source>
        <dbReference type="ARBA" id="ARBA00008711"/>
    </source>
</evidence>
<dbReference type="PANTHER" id="PTHR10815">
    <property type="entry name" value="METHYLATED-DNA--PROTEIN-CYSTEINE METHYLTRANSFERASE"/>
    <property type="match status" value="1"/>
</dbReference>
<dbReference type="PANTHER" id="PTHR10815:SF5">
    <property type="entry name" value="METHYLATED-DNA--PROTEIN-CYSTEINE METHYLTRANSFERASE"/>
    <property type="match status" value="1"/>
</dbReference>
<gene>
    <name evidence="11" type="ORF">CWI84_05870</name>
</gene>
<dbReference type="GO" id="GO:0032259">
    <property type="term" value="P:methylation"/>
    <property type="evidence" value="ECO:0007669"/>
    <property type="project" value="UniProtKB-KW"/>
</dbReference>
<evidence type="ECO:0000259" key="10">
    <source>
        <dbReference type="Pfam" id="PF02870"/>
    </source>
</evidence>
<evidence type="ECO:0000256" key="3">
    <source>
        <dbReference type="ARBA" id="ARBA00011918"/>
    </source>
</evidence>
<dbReference type="SUPFAM" id="SSF53155">
    <property type="entry name" value="Methylated DNA-protein cysteine methyltransferase domain"/>
    <property type="match status" value="1"/>
</dbReference>
<evidence type="ECO:0000256" key="7">
    <source>
        <dbReference type="ARBA" id="ARBA00023204"/>
    </source>
</evidence>
<evidence type="ECO:0000259" key="9">
    <source>
        <dbReference type="Pfam" id="PF01035"/>
    </source>
</evidence>
<dbReference type="Pfam" id="PF01035">
    <property type="entry name" value="DNA_binding_1"/>
    <property type="match status" value="1"/>
</dbReference>
<evidence type="ECO:0000313" key="12">
    <source>
        <dbReference type="Proteomes" id="UP000287996"/>
    </source>
</evidence>
<evidence type="ECO:0000313" key="11">
    <source>
        <dbReference type="EMBL" id="RUO80584.1"/>
    </source>
</evidence>
<dbReference type="Gene3D" id="1.10.10.10">
    <property type="entry name" value="Winged helix-like DNA-binding domain superfamily/Winged helix DNA-binding domain"/>
    <property type="match status" value="1"/>
</dbReference>
<comment type="catalytic activity">
    <reaction evidence="1">
        <text>a 4-O-methyl-thymidine in DNA + L-cysteinyl-[protein] = a thymidine in DNA + S-methyl-L-cysteinyl-[protein]</text>
        <dbReference type="Rhea" id="RHEA:53428"/>
        <dbReference type="Rhea" id="RHEA-COMP:10131"/>
        <dbReference type="Rhea" id="RHEA-COMP:10132"/>
        <dbReference type="Rhea" id="RHEA-COMP:13555"/>
        <dbReference type="Rhea" id="RHEA-COMP:13556"/>
        <dbReference type="ChEBI" id="CHEBI:29950"/>
        <dbReference type="ChEBI" id="CHEBI:82612"/>
        <dbReference type="ChEBI" id="CHEBI:137386"/>
        <dbReference type="ChEBI" id="CHEBI:137387"/>
        <dbReference type="EC" id="2.1.1.63"/>
    </reaction>
</comment>
<keyword evidence="6" id="KW-0227">DNA damage</keyword>
<dbReference type="InterPro" id="IPR036388">
    <property type="entry name" value="WH-like_DNA-bd_sf"/>
</dbReference>
<dbReference type="InterPro" id="IPR014048">
    <property type="entry name" value="MethylDNA_cys_MeTrfase_DNA-bd"/>
</dbReference>
<protein>
    <recommendedName>
        <fullName evidence="3">methylated-DNA--[protein]-cysteine S-methyltransferase</fullName>
        <ecNumber evidence="3">2.1.1.63</ecNumber>
    </recommendedName>
</protein>
<dbReference type="RefSeq" id="WP_126841643.1">
    <property type="nucleotide sequence ID" value="NZ_PIQH01000004.1"/>
</dbReference>
<comment type="similarity">
    <text evidence="2">Belongs to the MGMT family.</text>
</comment>
<keyword evidence="4" id="KW-0489">Methyltransferase</keyword>
<dbReference type="Proteomes" id="UP000287996">
    <property type="component" value="Unassembled WGS sequence"/>
</dbReference>
<sequence length="160" mass="18060">MHHLEFDTPLGAMLAIADNQHLTGLFYKDQTKQPSLAASKQHHSHPVLLQTKKQLEDYFAGQRQRFSIPLKVQTTAFQKSVWEVLSHIRPGETWSYKKVAERIGKPTSIRAVANAISRNPFIIVIPCHRVTGIKGELRGYAAGVDRQRHLLLQESSTLGK</sequence>
<dbReference type="InterPro" id="IPR036217">
    <property type="entry name" value="MethylDNA_cys_MeTrfase_DNAb"/>
</dbReference>
<dbReference type="AlphaFoldDB" id="A0A432ZRP6"/>
<dbReference type="NCBIfam" id="TIGR00589">
    <property type="entry name" value="ogt"/>
    <property type="match status" value="1"/>
</dbReference>
<evidence type="ECO:0000256" key="6">
    <source>
        <dbReference type="ARBA" id="ARBA00022763"/>
    </source>
</evidence>
<keyword evidence="12" id="KW-1185">Reference proteome</keyword>
<feature type="domain" description="Methylguanine DNA methyltransferase ribonuclease-like" evidence="10">
    <location>
        <begin position="6"/>
        <end position="71"/>
    </location>
</feature>
<comment type="catalytic activity">
    <reaction evidence="8">
        <text>a 6-O-methyl-2'-deoxyguanosine in DNA + L-cysteinyl-[protein] = S-methyl-L-cysteinyl-[protein] + a 2'-deoxyguanosine in DNA</text>
        <dbReference type="Rhea" id="RHEA:24000"/>
        <dbReference type="Rhea" id="RHEA-COMP:10131"/>
        <dbReference type="Rhea" id="RHEA-COMP:10132"/>
        <dbReference type="Rhea" id="RHEA-COMP:11367"/>
        <dbReference type="Rhea" id="RHEA-COMP:11368"/>
        <dbReference type="ChEBI" id="CHEBI:29950"/>
        <dbReference type="ChEBI" id="CHEBI:82612"/>
        <dbReference type="ChEBI" id="CHEBI:85445"/>
        <dbReference type="ChEBI" id="CHEBI:85448"/>
        <dbReference type="EC" id="2.1.1.63"/>
    </reaction>
</comment>
<keyword evidence="7" id="KW-0234">DNA repair</keyword>
<feature type="domain" description="Methylated-DNA-[protein]-cysteine S-methyltransferase DNA binding" evidence="9">
    <location>
        <begin position="76"/>
        <end position="155"/>
    </location>
</feature>
<evidence type="ECO:0000256" key="8">
    <source>
        <dbReference type="ARBA" id="ARBA00049348"/>
    </source>
</evidence>
<dbReference type="GO" id="GO:0003908">
    <property type="term" value="F:methylated-DNA-[protein]-cysteine S-methyltransferase activity"/>
    <property type="evidence" value="ECO:0007669"/>
    <property type="project" value="UniProtKB-EC"/>
</dbReference>
<dbReference type="EMBL" id="PIQH01000004">
    <property type="protein sequence ID" value="RUO80584.1"/>
    <property type="molecule type" value="Genomic_DNA"/>
</dbReference>
<proteinExistence type="inferred from homology"/>
<dbReference type="EC" id="2.1.1.63" evidence="3"/>
<dbReference type="Pfam" id="PF02870">
    <property type="entry name" value="Methyltransf_1N"/>
    <property type="match status" value="1"/>
</dbReference>
<accession>A0A432ZRP6</accession>
<dbReference type="SUPFAM" id="SSF46767">
    <property type="entry name" value="Methylated DNA-protein cysteine methyltransferase, C-terminal domain"/>
    <property type="match status" value="1"/>
</dbReference>
<dbReference type="InterPro" id="IPR008332">
    <property type="entry name" value="MethylG_MeTrfase_N"/>
</dbReference>